<feature type="chain" id="PRO_5026004158" evidence="1">
    <location>
        <begin position="24"/>
        <end position="106"/>
    </location>
</feature>
<protein>
    <submittedName>
        <fullName evidence="2">Putative kDa family member</fullName>
    </submittedName>
</protein>
<organism evidence="2">
    <name type="scientific">Rhipicephalus microplus</name>
    <name type="common">Cattle tick</name>
    <name type="synonym">Boophilus microplus</name>
    <dbReference type="NCBI Taxonomy" id="6941"/>
    <lineage>
        <taxon>Eukaryota</taxon>
        <taxon>Metazoa</taxon>
        <taxon>Ecdysozoa</taxon>
        <taxon>Arthropoda</taxon>
        <taxon>Chelicerata</taxon>
        <taxon>Arachnida</taxon>
        <taxon>Acari</taxon>
        <taxon>Parasitiformes</taxon>
        <taxon>Ixodida</taxon>
        <taxon>Ixodoidea</taxon>
        <taxon>Ixodidae</taxon>
        <taxon>Rhipicephalinae</taxon>
        <taxon>Rhipicephalus</taxon>
        <taxon>Boophilus</taxon>
    </lineage>
</organism>
<dbReference type="EMBL" id="GIKN01002883">
    <property type="protein sequence ID" value="NIE45156.1"/>
    <property type="molecule type" value="Transcribed_RNA"/>
</dbReference>
<sequence length="106" mass="11716">MANGPSVVVVFLVFAVLSDESIALRPPSPFRSLQFQAQFANGDCRIGDHRRVRGYVTLKDGRCFEVACAPGSYKVSFTLVERCRPEKDCWFFDGVVADTCCTVICA</sequence>
<evidence type="ECO:0000256" key="1">
    <source>
        <dbReference type="SAM" id="SignalP"/>
    </source>
</evidence>
<evidence type="ECO:0000313" key="2">
    <source>
        <dbReference type="EMBL" id="NIE45156.1"/>
    </source>
</evidence>
<reference evidence="2" key="1">
    <citation type="submission" date="2020-03" db="EMBL/GenBank/DDBJ databases">
        <title>A transcriptome and proteome of the tick Rhipicephalus microplus shaped by the genetic composition of its hosts and developmental stage.</title>
        <authorList>
            <person name="Garcia G.R."/>
            <person name="Ribeiro J.M.C."/>
            <person name="Maruyama S.R."/>
            <person name="Gardinasse L.G."/>
            <person name="Nelson K."/>
            <person name="Ferreira B.R."/>
            <person name="Andrade T.G."/>
            <person name="Santos I.K.F.M."/>
        </authorList>
    </citation>
    <scope>NUCLEOTIDE SEQUENCE</scope>
    <source>
        <strain evidence="2">NSGR</strain>
        <tissue evidence="2">Salivary glands</tissue>
    </source>
</reference>
<keyword evidence="1" id="KW-0732">Signal</keyword>
<name>A0A6G5A4N3_RHIMP</name>
<feature type="signal peptide" evidence="1">
    <location>
        <begin position="1"/>
        <end position="23"/>
    </location>
</feature>
<dbReference type="AlphaFoldDB" id="A0A6G5A4N3"/>
<accession>A0A6G5A4N3</accession>
<proteinExistence type="predicted"/>